<keyword evidence="8" id="KW-0808">Transferase</keyword>
<comment type="subcellular location">
    <subcellularLocation>
        <location evidence="3">Cytoplasm</location>
    </subcellularLocation>
</comment>
<accession>A0ABQ5QSE0</accession>
<comment type="catalytic activity">
    <reaction evidence="1">
        <text>ATP + protein L-histidine = ADP + protein N-phospho-L-histidine.</text>
        <dbReference type="EC" id="2.7.13.3"/>
    </reaction>
</comment>
<dbReference type="PIRSF" id="PIRSF037434">
    <property type="entry name" value="STHK_ChrS"/>
    <property type="match status" value="1"/>
</dbReference>
<keyword evidence="9" id="KW-0418">Kinase</keyword>
<comment type="caution">
    <text evidence="17">The sequence shown here is derived from an EMBL/GenBank/DDBJ whole genome shotgun (WGS) entry which is preliminary data.</text>
</comment>
<comment type="function">
    <text evidence="13">Member of the two-component regulatory system NreB/NreC involved in the control of dissimilatory nitrate/nitrite reduction in response to oxygen. NreB functions as a direct oxygen sensor histidine kinase which is autophosphorylated, in the absence of oxygen, probably at the conserved histidine residue, and transfers its phosphate group probably to a conserved aspartate residue of NreC. NreB/NreC activates the expression of the nitrate (narGHJI) and nitrite (nir) reductase operons, as well as the putative nitrate transporter gene narT.</text>
</comment>
<evidence type="ECO:0000256" key="3">
    <source>
        <dbReference type="ARBA" id="ARBA00004496"/>
    </source>
</evidence>
<comment type="cofactor">
    <cofactor evidence="2">
        <name>[4Fe-4S] cluster</name>
        <dbReference type="ChEBI" id="CHEBI:49883"/>
    </cofactor>
</comment>
<dbReference type="Pfam" id="PF07730">
    <property type="entry name" value="HisKA_3"/>
    <property type="match status" value="1"/>
</dbReference>
<evidence type="ECO:0000256" key="8">
    <source>
        <dbReference type="ARBA" id="ARBA00022679"/>
    </source>
</evidence>
<dbReference type="SMART" id="SM00387">
    <property type="entry name" value="HATPase_c"/>
    <property type="match status" value="1"/>
</dbReference>
<evidence type="ECO:0000256" key="14">
    <source>
        <dbReference type="ARBA" id="ARBA00030800"/>
    </source>
</evidence>
<evidence type="ECO:0000256" key="10">
    <source>
        <dbReference type="ARBA" id="ARBA00023004"/>
    </source>
</evidence>
<keyword evidence="6" id="KW-0004">4Fe-4S</keyword>
<feature type="transmembrane region" description="Helical" evidence="15">
    <location>
        <begin position="114"/>
        <end position="131"/>
    </location>
</feature>
<keyword evidence="15" id="KW-1133">Transmembrane helix</keyword>
<dbReference type="CDD" id="cd16917">
    <property type="entry name" value="HATPase_UhpB-NarQ-NarX-like"/>
    <property type="match status" value="1"/>
</dbReference>
<feature type="transmembrane region" description="Helical" evidence="15">
    <location>
        <begin position="46"/>
        <end position="65"/>
    </location>
</feature>
<keyword evidence="6" id="KW-0479">Metal-binding</keyword>
<keyword evidence="10" id="KW-0408">Iron</keyword>
<dbReference type="PRINTS" id="PR00344">
    <property type="entry name" value="BCTRLSENSOR"/>
</dbReference>
<evidence type="ECO:0000256" key="7">
    <source>
        <dbReference type="ARBA" id="ARBA00022490"/>
    </source>
</evidence>
<sequence length="389" mass="40803">MDHQPEPDDRSWVRAFHRGYAVLWVLFGLCPPAVAVLDRSSGTRSWTLALLAVLGVAYGAVRGFRGRPALRPPAYLGMLIAGQGALSYLLNGGAALFVASLPQFWIYARTPRSAIAASGAAAAAAVAGGALRDGLATGNAAVTVLAYAISVLVGLLVHRIAADAAARTDRLGVELADAQQRLALAHQRQGAADERERMAREIHDTVAQGLASIVVLAEAARAGLTAAPEQSARHLLAIERTARDNLAEARVLVGAAPDHHAAEPIARTLRRTLDRFAEDTGLTVDSDLPDLECDQATRITLLRCTQESLANVRKHAVASTVSVVLAPHADGIDLEITDDGRGFVVAGARGFGLDGMRKRLADIGGDLTVTSAPGEGTRILATIPTSEQV</sequence>
<dbReference type="SUPFAM" id="SSF55874">
    <property type="entry name" value="ATPase domain of HSP90 chaperone/DNA topoisomerase II/histidine kinase"/>
    <property type="match status" value="1"/>
</dbReference>
<evidence type="ECO:0000256" key="1">
    <source>
        <dbReference type="ARBA" id="ARBA00000085"/>
    </source>
</evidence>
<dbReference type="PANTHER" id="PTHR24421">
    <property type="entry name" value="NITRATE/NITRITE SENSOR PROTEIN NARX-RELATED"/>
    <property type="match status" value="1"/>
</dbReference>
<evidence type="ECO:0000256" key="5">
    <source>
        <dbReference type="ARBA" id="ARBA00017322"/>
    </source>
</evidence>
<keyword evidence="12" id="KW-0411">Iron-sulfur</keyword>
<protein>
    <recommendedName>
        <fullName evidence="5">Oxygen sensor histidine kinase NreB</fullName>
        <ecNumber evidence="4">2.7.13.3</ecNumber>
    </recommendedName>
    <alternativeName>
        <fullName evidence="14">Nitrogen regulation protein B</fullName>
    </alternativeName>
</protein>
<gene>
    <name evidence="17" type="ORF">Pa4123_17750</name>
</gene>
<dbReference type="PANTHER" id="PTHR24421:SF55">
    <property type="entry name" value="SENSOR HISTIDINE KINASE YDFH"/>
    <property type="match status" value="1"/>
</dbReference>
<evidence type="ECO:0000256" key="11">
    <source>
        <dbReference type="ARBA" id="ARBA00023012"/>
    </source>
</evidence>
<dbReference type="InterPro" id="IPR011712">
    <property type="entry name" value="Sig_transdc_His_kin_sub3_dim/P"/>
</dbReference>
<dbReference type="InterPro" id="IPR003594">
    <property type="entry name" value="HATPase_dom"/>
</dbReference>
<evidence type="ECO:0000313" key="17">
    <source>
        <dbReference type="EMBL" id="GLH96501.1"/>
    </source>
</evidence>
<keyword evidence="15" id="KW-0472">Membrane</keyword>
<feature type="transmembrane region" description="Helical" evidence="15">
    <location>
        <begin position="20"/>
        <end position="37"/>
    </location>
</feature>
<organism evidence="17 18">
    <name type="scientific">Phytohabitans aurantiacus</name>
    <dbReference type="NCBI Taxonomy" id="3016789"/>
    <lineage>
        <taxon>Bacteria</taxon>
        <taxon>Bacillati</taxon>
        <taxon>Actinomycetota</taxon>
        <taxon>Actinomycetes</taxon>
        <taxon>Micromonosporales</taxon>
        <taxon>Micromonosporaceae</taxon>
    </lineage>
</organism>
<dbReference type="InterPro" id="IPR017205">
    <property type="entry name" value="Sig_transdc_His_kinase_ChrS"/>
</dbReference>
<feature type="domain" description="Histidine kinase/HSP90-like ATPase" evidence="16">
    <location>
        <begin position="296"/>
        <end position="387"/>
    </location>
</feature>
<evidence type="ECO:0000256" key="2">
    <source>
        <dbReference type="ARBA" id="ARBA00001966"/>
    </source>
</evidence>
<evidence type="ECO:0000256" key="4">
    <source>
        <dbReference type="ARBA" id="ARBA00012438"/>
    </source>
</evidence>
<proteinExistence type="predicted"/>
<evidence type="ECO:0000259" key="16">
    <source>
        <dbReference type="SMART" id="SM00387"/>
    </source>
</evidence>
<evidence type="ECO:0000256" key="15">
    <source>
        <dbReference type="SAM" id="Phobius"/>
    </source>
</evidence>
<feature type="transmembrane region" description="Helical" evidence="15">
    <location>
        <begin position="85"/>
        <end position="107"/>
    </location>
</feature>
<keyword evidence="11" id="KW-0902">Two-component regulatory system</keyword>
<dbReference type="Pfam" id="PF02518">
    <property type="entry name" value="HATPase_c"/>
    <property type="match status" value="1"/>
</dbReference>
<evidence type="ECO:0000256" key="9">
    <source>
        <dbReference type="ARBA" id="ARBA00022777"/>
    </source>
</evidence>
<dbReference type="EC" id="2.7.13.3" evidence="4"/>
<evidence type="ECO:0000256" key="12">
    <source>
        <dbReference type="ARBA" id="ARBA00023014"/>
    </source>
</evidence>
<evidence type="ECO:0000313" key="18">
    <source>
        <dbReference type="Proteomes" id="UP001144280"/>
    </source>
</evidence>
<dbReference type="InterPro" id="IPR036890">
    <property type="entry name" value="HATPase_C_sf"/>
</dbReference>
<keyword evidence="15" id="KW-0812">Transmembrane</keyword>
<reference evidence="17" key="1">
    <citation type="submission" date="2022-12" db="EMBL/GenBank/DDBJ databases">
        <title>New Phytohabitans aurantiacus sp. RD004123 nov., an actinomycete isolated from soil.</title>
        <authorList>
            <person name="Triningsih D.W."/>
            <person name="Harunari E."/>
            <person name="Igarashi Y."/>
        </authorList>
    </citation>
    <scope>NUCLEOTIDE SEQUENCE</scope>
    <source>
        <strain evidence="17">RD004123</strain>
    </source>
</reference>
<dbReference type="EMBL" id="BSDI01000007">
    <property type="protein sequence ID" value="GLH96501.1"/>
    <property type="molecule type" value="Genomic_DNA"/>
</dbReference>
<keyword evidence="7" id="KW-0963">Cytoplasm</keyword>
<evidence type="ECO:0000256" key="6">
    <source>
        <dbReference type="ARBA" id="ARBA00022485"/>
    </source>
</evidence>
<dbReference type="RefSeq" id="WP_281893729.1">
    <property type="nucleotide sequence ID" value="NZ_BSDI01000007.1"/>
</dbReference>
<dbReference type="Proteomes" id="UP001144280">
    <property type="component" value="Unassembled WGS sequence"/>
</dbReference>
<dbReference type="Gene3D" id="3.30.565.10">
    <property type="entry name" value="Histidine kinase-like ATPase, C-terminal domain"/>
    <property type="match status" value="1"/>
</dbReference>
<name>A0ABQ5QSE0_9ACTN</name>
<keyword evidence="18" id="KW-1185">Reference proteome</keyword>
<dbReference type="InterPro" id="IPR004358">
    <property type="entry name" value="Sig_transdc_His_kin-like_C"/>
</dbReference>
<dbReference type="InterPro" id="IPR050482">
    <property type="entry name" value="Sensor_HK_TwoCompSys"/>
</dbReference>
<dbReference type="Gene3D" id="1.20.5.1930">
    <property type="match status" value="1"/>
</dbReference>
<evidence type="ECO:0000256" key="13">
    <source>
        <dbReference type="ARBA" id="ARBA00024827"/>
    </source>
</evidence>
<feature type="transmembrane region" description="Helical" evidence="15">
    <location>
        <begin position="137"/>
        <end position="157"/>
    </location>
</feature>